<accession>A0A0C3A1X2</accession>
<dbReference type="EMBL" id="KN822012">
    <property type="protein sequence ID" value="KIM67643.1"/>
    <property type="molecule type" value="Genomic_DNA"/>
</dbReference>
<protein>
    <submittedName>
        <fullName evidence="3">Uncharacterized protein</fullName>
    </submittedName>
</protein>
<feature type="region of interest" description="Disordered" evidence="1">
    <location>
        <begin position="83"/>
        <end position="128"/>
    </location>
</feature>
<gene>
    <name evidence="3" type="ORF">SCLCIDRAFT_7524</name>
</gene>
<feature type="signal peptide" evidence="2">
    <location>
        <begin position="1"/>
        <end position="22"/>
    </location>
</feature>
<sequence length="165" mass="18320">MFARAMLIIGAIILFVASTTLGAAIRQPNLQRYDAIMDGTNMPLRRSGAETPKTGAIWKGNTHQHTRDEDVGVPLPQPPAVRVEDAAVRRDPHPVSGTVKGAIWRGSSHEEAKEKARHEASIDPANKRRTLEADYRNIRRKTDKPVSGAIWKSYVHEEADKRAPQ</sequence>
<reference evidence="3 4" key="1">
    <citation type="submission" date="2014-04" db="EMBL/GenBank/DDBJ databases">
        <authorList>
            <consortium name="DOE Joint Genome Institute"/>
            <person name="Kuo A."/>
            <person name="Kohler A."/>
            <person name="Nagy L.G."/>
            <person name="Floudas D."/>
            <person name="Copeland A."/>
            <person name="Barry K.W."/>
            <person name="Cichocki N."/>
            <person name="Veneault-Fourrey C."/>
            <person name="LaButti K."/>
            <person name="Lindquist E.A."/>
            <person name="Lipzen A."/>
            <person name="Lundell T."/>
            <person name="Morin E."/>
            <person name="Murat C."/>
            <person name="Sun H."/>
            <person name="Tunlid A."/>
            <person name="Henrissat B."/>
            <person name="Grigoriev I.V."/>
            <person name="Hibbett D.S."/>
            <person name="Martin F."/>
            <person name="Nordberg H.P."/>
            <person name="Cantor M.N."/>
            <person name="Hua S.X."/>
        </authorList>
    </citation>
    <scope>NUCLEOTIDE SEQUENCE [LARGE SCALE GENOMIC DNA]</scope>
    <source>
        <strain evidence="3 4">Foug A</strain>
    </source>
</reference>
<feature type="compositionally biased region" description="Basic and acidic residues" evidence="1">
    <location>
        <begin position="107"/>
        <end position="128"/>
    </location>
</feature>
<dbReference type="HOGENOM" id="CLU_1611771_0_0_1"/>
<evidence type="ECO:0000313" key="4">
    <source>
        <dbReference type="Proteomes" id="UP000053989"/>
    </source>
</evidence>
<name>A0A0C3A1X2_9AGAM</name>
<proteinExistence type="predicted"/>
<keyword evidence="4" id="KW-1185">Reference proteome</keyword>
<feature type="chain" id="PRO_5002175126" evidence="2">
    <location>
        <begin position="23"/>
        <end position="165"/>
    </location>
</feature>
<dbReference type="Proteomes" id="UP000053989">
    <property type="component" value="Unassembled WGS sequence"/>
</dbReference>
<feature type="compositionally biased region" description="Basic and acidic residues" evidence="1">
    <location>
        <begin position="83"/>
        <end position="93"/>
    </location>
</feature>
<evidence type="ECO:0000313" key="3">
    <source>
        <dbReference type="EMBL" id="KIM67643.1"/>
    </source>
</evidence>
<dbReference type="AlphaFoldDB" id="A0A0C3A1X2"/>
<reference evidence="4" key="2">
    <citation type="submission" date="2015-01" db="EMBL/GenBank/DDBJ databases">
        <title>Evolutionary Origins and Diversification of the Mycorrhizal Mutualists.</title>
        <authorList>
            <consortium name="DOE Joint Genome Institute"/>
            <consortium name="Mycorrhizal Genomics Consortium"/>
            <person name="Kohler A."/>
            <person name="Kuo A."/>
            <person name="Nagy L.G."/>
            <person name="Floudas D."/>
            <person name="Copeland A."/>
            <person name="Barry K.W."/>
            <person name="Cichocki N."/>
            <person name="Veneault-Fourrey C."/>
            <person name="LaButti K."/>
            <person name="Lindquist E.A."/>
            <person name="Lipzen A."/>
            <person name="Lundell T."/>
            <person name="Morin E."/>
            <person name="Murat C."/>
            <person name="Riley R."/>
            <person name="Ohm R."/>
            <person name="Sun H."/>
            <person name="Tunlid A."/>
            <person name="Henrissat B."/>
            <person name="Grigoriev I.V."/>
            <person name="Hibbett D.S."/>
            <person name="Martin F."/>
        </authorList>
    </citation>
    <scope>NUCLEOTIDE SEQUENCE [LARGE SCALE GENOMIC DNA]</scope>
    <source>
        <strain evidence="4">Foug A</strain>
    </source>
</reference>
<organism evidence="3 4">
    <name type="scientific">Scleroderma citrinum Foug A</name>
    <dbReference type="NCBI Taxonomy" id="1036808"/>
    <lineage>
        <taxon>Eukaryota</taxon>
        <taxon>Fungi</taxon>
        <taxon>Dikarya</taxon>
        <taxon>Basidiomycota</taxon>
        <taxon>Agaricomycotina</taxon>
        <taxon>Agaricomycetes</taxon>
        <taxon>Agaricomycetidae</taxon>
        <taxon>Boletales</taxon>
        <taxon>Sclerodermatineae</taxon>
        <taxon>Sclerodermataceae</taxon>
        <taxon>Scleroderma</taxon>
    </lineage>
</organism>
<dbReference type="InParanoid" id="A0A0C3A1X2"/>
<evidence type="ECO:0000256" key="2">
    <source>
        <dbReference type="SAM" id="SignalP"/>
    </source>
</evidence>
<evidence type="ECO:0000256" key="1">
    <source>
        <dbReference type="SAM" id="MobiDB-lite"/>
    </source>
</evidence>
<keyword evidence="2" id="KW-0732">Signal</keyword>